<feature type="domain" description="Signal transduction histidine kinase internal region" evidence="2">
    <location>
        <begin position="310"/>
        <end position="388"/>
    </location>
</feature>
<gene>
    <name evidence="3" type="ORF">D7322_14655</name>
</gene>
<keyword evidence="1" id="KW-1133">Transmembrane helix</keyword>
<feature type="transmembrane region" description="Helical" evidence="1">
    <location>
        <begin position="138"/>
        <end position="155"/>
    </location>
</feature>
<dbReference type="Gene3D" id="3.30.565.10">
    <property type="entry name" value="Histidine kinase-like ATPase, C-terminal domain"/>
    <property type="match status" value="1"/>
</dbReference>
<organism evidence="3 4">
    <name type="scientific">Sphingobacterium puteale</name>
    <dbReference type="NCBI Taxonomy" id="2420510"/>
    <lineage>
        <taxon>Bacteria</taxon>
        <taxon>Pseudomonadati</taxon>
        <taxon>Bacteroidota</taxon>
        <taxon>Sphingobacteriia</taxon>
        <taxon>Sphingobacteriales</taxon>
        <taxon>Sphingobacteriaceae</taxon>
        <taxon>Sphingobacterium</taxon>
    </lineage>
</organism>
<keyword evidence="1" id="KW-0812">Transmembrane</keyword>
<evidence type="ECO:0000313" key="3">
    <source>
        <dbReference type="EMBL" id="RKO70912.1"/>
    </source>
</evidence>
<dbReference type="InterPro" id="IPR050640">
    <property type="entry name" value="Bact_2-comp_sensor_kinase"/>
</dbReference>
<dbReference type="PANTHER" id="PTHR34220:SF7">
    <property type="entry name" value="SENSOR HISTIDINE KINASE YPDA"/>
    <property type="match status" value="1"/>
</dbReference>
<evidence type="ECO:0000256" key="1">
    <source>
        <dbReference type="SAM" id="Phobius"/>
    </source>
</evidence>
<evidence type="ECO:0000259" key="2">
    <source>
        <dbReference type="Pfam" id="PF06580"/>
    </source>
</evidence>
<dbReference type="OrthoDB" id="9792992at2"/>
<dbReference type="InterPro" id="IPR036890">
    <property type="entry name" value="HATPase_C_sf"/>
</dbReference>
<accession>A0A420VX69</accession>
<comment type="caution">
    <text evidence="3">The sequence shown here is derived from an EMBL/GenBank/DDBJ whole genome shotgun (WGS) entry which is preliminary data.</text>
</comment>
<sequence>MMRLRKFRKVEFWLATLLFILFSYNLVSDTNQRNDGGIHEQFIAVGISYSYFFNFLVPKFLYILAVYLSFLALNFILIPAIIEKKSEALKYALIVLLIAVVSLVLGIAKTYSHTYELLAYKTIQQGYNRLFFDAFNKTALMVILISVYTCGKYFMAYLLKNMDGNTAVQRQMKMDLAFGIGFWFVGLFLWITSRSNFQFAILWTMVVLSAVGIVIYSLYYLLPELYRQKMKFGRYFWNIFVISLVLMLPLCILALFFFNRTSEVIFIVALFHLPTQLLVSIPLSWFLYRKRVLQNYELTSLRTELGKSDANLNFLKSQINPHFLFNALNTLYGTALQEKAERTGEGIQRLGDMMRFMLHENTQDKISLIREVEYLNNYIALQTLRTSQSADIKIETLIEEQFENYQISPMLLIPFVENAFKHGISLQKPSYIKISLQVRGNVLFFDVSNSINLKNDNDPEKLKSGVGLDNVRKRLLLLYRDRHELIIRENVQEFFVHLTLHID</sequence>
<keyword evidence="4" id="KW-1185">Reference proteome</keyword>
<protein>
    <submittedName>
        <fullName evidence="3">Sensor histidine kinase</fullName>
    </submittedName>
</protein>
<feature type="transmembrane region" description="Helical" evidence="1">
    <location>
        <begin position="89"/>
        <end position="108"/>
    </location>
</feature>
<feature type="transmembrane region" description="Helical" evidence="1">
    <location>
        <begin position="199"/>
        <end position="223"/>
    </location>
</feature>
<feature type="transmembrane region" description="Helical" evidence="1">
    <location>
        <begin position="60"/>
        <end position="82"/>
    </location>
</feature>
<proteinExistence type="predicted"/>
<reference evidence="3 4" key="1">
    <citation type="submission" date="2018-10" db="EMBL/GenBank/DDBJ databases">
        <title>Sphingobacterium sp. M05W1-28.</title>
        <authorList>
            <person name="Cai H."/>
        </authorList>
    </citation>
    <scope>NUCLEOTIDE SEQUENCE [LARGE SCALE GENOMIC DNA]</scope>
    <source>
        <strain evidence="3 4">M05W1-28</strain>
    </source>
</reference>
<evidence type="ECO:0000313" key="4">
    <source>
        <dbReference type="Proteomes" id="UP000282423"/>
    </source>
</evidence>
<dbReference type="Proteomes" id="UP000282423">
    <property type="component" value="Unassembled WGS sequence"/>
</dbReference>
<dbReference type="RefSeq" id="WP_121125030.1">
    <property type="nucleotide sequence ID" value="NZ_RBWS01000010.1"/>
</dbReference>
<keyword evidence="3" id="KW-0418">Kinase</keyword>
<dbReference type="EMBL" id="RBWS01000010">
    <property type="protein sequence ID" value="RKO70912.1"/>
    <property type="molecule type" value="Genomic_DNA"/>
</dbReference>
<dbReference type="GO" id="GO:0000155">
    <property type="term" value="F:phosphorelay sensor kinase activity"/>
    <property type="evidence" value="ECO:0007669"/>
    <property type="project" value="InterPro"/>
</dbReference>
<keyword evidence="1" id="KW-0472">Membrane</keyword>
<feature type="transmembrane region" description="Helical" evidence="1">
    <location>
        <begin position="235"/>
        <end position="258"/>
    </location>
</feature>
<dbReference type="PANTHER" id="PTHR34220">
    <property type="entry name" value="SENSOR HISTIDINE KINASE YPDA"/>
    <property type="match status" value="1"/>
</dbReference>
<dbReference type="Pfam" id="PF06580">
    <property type="entry name" value="His_kinase"/>
    <property type="match status" value="1"/>
</dbReference>
<name>A0A420VX69_9SPHI</name>
<feature type="transmembrane region" description="Helical" evidence="1">
    <location>
        <begin position="176"/>
        <end position="193"/>
    </location>
</feature>
<dbReference type="InterPro" id="IPR010559">
    <property type="entry name" value="Sig_transdc_His_kin_internal"/>
</dbReference>
<dbReference type="GO" id="GO:0016020">
    <property type="term" value="C:membrane"/>
    <property type="evidence" value="ECO:0007669"/>
    <property type="project" value="InterPro"/>
</dbReference>
<feature type="transmembrane region" description="Helical" evidence="1">
    <location>
        <begin position="264"/>
        <end position="288"/>
    </location>
</feature>
<keyword evidence="3" id="KW-0808">Transferase</keyword>
<dbReference type="AlphaFoldDB" id="A0A420VX69"/>